<accession>A0A1Y6C6L9</accession>
<evidence type="ECO:0000256" key="6">
    <source>
        <dbReference type="ARBA" id="ARBA00022500"/>
    </source>
</evidence>
<dbReference type="PANTHER" id="PTHR30534:SF0">
    <property type="entry name" value="FLAGELLAR MOTOR SWITCH PROTEIN FLIG"/>
    <property type="match status" value="1"/>
</dbReference>
<evidence type="ECO:0000259" key="10">
    <source>
        <dbReference type="Pfam" id="PF01706"/>
    </source>
</evidence>
<dbReference type="InterPro" id="IPR028263">
    <property type="entry name" value="FliG_N"/>
</dbReference>
<dbReference type="Pfam" id="PF01706">
    <property type="entry name" value="FliG_C"/>
    <property type="match status" value="1"/>
</dbReference>
<evidence type="ECO:0000256" key="2">
    <source>
        <dbReference type="ARBA" id="ARBA00004413"/>
    </source>
</evidence>
<dbReference type="AlphaFoldDB" id="A0A1Y6C6L9"/>
<evidence type="ECO:0000256" key="9">
    <source>
        <dbReference type="ARBA" id="ARBA00023143"/>
    </source>
</evidence>
<dbReference type="PANTHER" id="PTHR30534">
    <property type="entry name" value="FLAGELLAR MOTOR SWITCH PROTEIN FLIG"/>
    <property type="match status" value="1"/>
</dbReference>
<evidence type="ECO:0000259" key="11">
    <source>
        <dbReference type="Pfam" id="PF14841"/>
    </source>
</evidence>
<keyword evidence="13" id="KW-0966">Cell projection</keyword>
<evidence type="ECO:0000256" key="3">
    <source>
        <dbReference type="ARBA" id="ARBA00010299"/>
    </source>
</evidence>
<keyword evidence="6" id="KW-0145">Chemotaxis</keyword>
<organism evidence="13 14">
    <name type="scientific">Pseudobacteriovorax antillogorgiicola</name>
    <dbReference type="NCBI Taxonomy" id="1513793"/>
    <lineage>
        <taxon>Bacteria</taxon>
        <taxon>Pseudomonadati</taxon>
        <taxon>Bdellovibrionota</taxon>
        <taxon>Oligoflexia</taxon>
        <taxon>Oligoflexales</taxon>
        <taxon>Pseudobacteriovoracaceae</taxon>
        <taxon>Pseudobacteriovorax</taxon>
    </lineage>
</organism>
<dbReference type="RefSeq" id="WP_132321284.1">
    <property type="nucleotide sequence ID" value="NZ_FWZT01000014.1"/>
</dbReference>
<dbReference type="GO" id="GO:0005886">
    <property type="term" value="C:plasma membrane"/>
    <property type="evidence" value="ECO:0007669"/>
    <property type="project" value="UniProtKB-SubCell"/>
</dbReference>
<feature type="domain" description="Flagellar motor switch protein FliG N-terminal" evidence="12">
    <location>
        <begin position="5"/>
        <end position="102"/>
    </location>
</feature>
<feature type="domain" description="Flagellar motor switch protein FliG middle" evidence="11">
    <location>
        <begin position="117"/>
        <end position="187"/>
    </location>
</feature>
<dbReference type="SUPFAM" id="SSF48029">
    <property type="entry name" value="FliG"/>
    <property type="match status" value="2"/>
</dbReference>
<dbReference type="InterPro" id="IPR000090">
    <property type="entry name" value="Flg_Motor_Flig"/>
</dbReference>
<dbReference type="InterPro" id="IPR023087">
    <property type="entry name" value="Flg_Motor_Flig_C"/>
</dbReference>
<keyword evidence="9" id="KW-0975">Bacterial flagellum</keyword>
<dbReference type="InterPro" id="IPR011002">
    <property type="entry name" value="FliG_a-hlx"/>
</dbReference>
<reference evidence="14" key="1">
    <citation type="submission" date="2017-04" db="EMBL/GenBank/DDBJ databases">
        <authorList>
            <person name="Varghese N."/>
            <person name="Submissions S."/>
        </authorList>
    </citation>
    <scope>NUCLEOTIDE SEQUENCE [LARGE SCALE GENOMIC DNA]</scope>
    <source>
        <strain evidence="14">RKEM611</strain>
    </source>
</reference>
<evidence type="ECO:0000313" key="14">
    <source>
        <dbReference type="Proteomes" id="UP000192907"/>
    </source>
</evidence>
<evidence type="ECO:0000256" key="4">
    <source>
        <dbReference type="ARBA" id="ARBA00021870"/>
    </source>
</evidence>
<comment type="similarity">
    <text evidence="3">Belongs to the FliG family.</text>
</comment>
<dbReference type="GO" id="GO:0071973">
    <property type="term" value="P:bacterial-type flagellum-dependent cell motility"/>
    <property type="evidence" value="ECO:0007669"/>
    <property type="project" value="InterPro"/>
</dbReference>
<proteinExistence type="inferred from homology"/>
<dbReference type="STRING" id="1513793.SAMN06296036_114175"/>
<keyword evidence="7" id="KW-0283">Flagellar rotation</keyword>
<evidence type="ECO:0000259" key="12">
    <source>
        <dbReference type="Pfam" id="PF14842"/>
    </source>
</evidence>
<evidence type="ECO:0000256" key="1">
    <source>
        <dbReference type="ARBA" id="ARBA00004117"/>
    </source>
</evidence>
<dbReference type="NCBIfam" id="TIGR00207">
    <property type="entry name" value="fliG"/>
    <property type="match status" value="1"/>
</dbReference>
<keyword evidence="14" id="KW-1185">Reference proteome</keyword>
<name>A0A1Y6C6L9_9BACT</name>
<dbReference type="Pfam" id="PF14842">
    <property type="entry name" value="FliG_N"/>
    <property type="match status" value="1"/>
</dbReference>
<evidence type="ECO:0000313" key="13">
    <source>
        <dbReference type="EMBL" id="SMF48003.1"/>
    </source>
</evidence>
<feature type="domain" description="Flagellar motor switch protein FliG C-terminal" evidence="10">
    <location>
        <begin position="217"/>
        <end position="322"/>
    </location>
</feature>
<dbReference type="PRINTS" id="PR00954">
    <property type="entry name" value="FLGMOTORFLIG"/>
</dbReference>
<gene>
    <name evidence="13" type="ORF">SAMN06296036_114175</name>
</gene>
<dbReference type="OrthoDB" id="283488at2"/>
<evidence type="ECO:0000256" key="8">
    <source>
        <dbReference type="ARBA" id="ARBA00023136"/>
    </source>
</evidence>
<protein>
    <recommendedName>
        <fullName evidence="4">Flagellar motor switch protein FliG</fullName>
    </recommendedName>
</protein>
<dbReference type="EMBL" id="FWZT01000014">
    <property type="protein sequence ID" value="SMF48003.1"/>
    <property type="molecule type" value="Genomic_DNA"/>
</dbReference>
<keyword evidence="5" id="KW-1003">Cell membrane</keyword>
<dbReference type="GO" id="GO:0003774">
    <property type="term" value="F:cytoskeletal motor activity"/>
    <property type="evidence" value="ECO:0007669"/>
    <property type="project" value="InterPro"/>
</dbReference>
<comment type="subcellular location">
    <subcellularLocation>
        <location evidence="1">Bacterial flagellum basal body</location>
    </subcellularLocation>
    <subcellularLocation>
        <location evidence="2">Cell membrane</location>
        <topology evidence="2">Peripheral membrane protein</topology>
        <orientation evidence="2">Cytoplasmic side</orientation>
    </subcellularLocation>
</comment>
<keyword evidence="13" id="KW-0282">Flagellum</keyword>
<dbReference type="Gene3D" id="1.10.220.30">
    <property type="match status" value="3"/>
</dbReference>
<keyword evidence="13" id="KW-0969">Cilium</keyword>
<keyword evidence="8" id="KW-0472">Membrane</keyword>
<evidence type="ECO:0000256" key="7">
    <source>
        <dbReference type="ARBA" id="ARBA00022779"/>
    </source>
</evidence>
<sequence length="331" mass="36522">MNATQLSATEKTAILMLALGEDIAAEIFRHMEANDVKKVGAALSRVGRVNQDTMDIVLNEFHQILKSNEPDLFKGGFGFARNALEKAFGNSDFGQDIIRDLAHANPTMPAVELADAQTLYRVIANEHPQTIALVLAHAGPAKAGSIVKLLPEALKVEVIQRVTRMDKVAPEIIEEINDMIRDEVERMGFSSRKIGGPEKAAAILNAMDDTRNDILDRLDERDPDLSEDIRSHMFTFADLSKLDNRSMQGLFKAVDRSVWELALRDANQELLDLVFSNLSSRAADNLKDDMDARGPQKLSDVRDAQKTIVAKALAMAESGEIEVGMDEQKVV</sequence>
<dbReference type="Proteomes" id="UP000192907">
    <property type="component" value="Unassembled WGS sequence"/>
</dbReference>
<dbReference type="GO" id="GO:0009425">
    <property type="term" value="C:bacterial-type flagellum basal body"/>
    <property type="evidence" value="ECO:0007669"/>
    <property type="project" value="UniProtKB-SubCell"/>
</dbReference>
<dbReference type="Pfam" id="PF14841">
    <property type="entry name" value="FliG_M"/>
    <property type="match status" value="1"/>
</dbReference>
<evidence type="ECO:0000256" key="5">
    <source>
        <dbReference type="ARBA" id="ARBA00022475"/>
    </source>
</evidence>
<dbReference type="GO" id="GO:0006935">
    <property type="term" value="P:chemotaxis"/>
    <property type="evidence" value="ECO:0007669"/>
    <property type="project" value="UniProtKB-KW"/>
</dbReference>
<dbReference type="InterPro" id="IPR032779">
    <property type="entry name" value="FliG_M"/>
</dbReference>